<dbReference type="Gene3D" id="2.60.40.10">
    <property type="entry name" value="Immunoglobulins"/>
    <property type="match status" value="1"/>
</dbReference>
<feature type="domain" description="Fibronectin type-III" evidence="3">
    <location>
        <begin position="4"/>
        <end position="95"/>
    </location>
</feature>
<sequence length="464" mass="50954">MSQILSDVRVVASASSSLDIKWTVNTLNSVTGFVVRHQHEGSQRIIKSTLLEPSISSYVIDDLDANTQYRVCVDVYSKNFTSPSAVCIDALTSSWHVPVSIGSSIGALLALVIIVIIVMVARFKGSKRTRKFKANGEVGKSFFSSTETEASRNFEMSEISIHADDECSFYSENYEDDLNLGDPRLDAGENAKLNTYYMQVNSTTGNSEGETSITPVRNPRQVHWSFSDRKYSQEPDSHSDIGQGQGQNSLDTKGFCMSTDADLGVEKKSTPNGKRLDLQRGCPLVANSLSCADQGEGKCQGHHTCELSPEVKCCTLGCSHSNYTCLGSPNRNMPYNTEVCRSSNMLKEPNIQNSPCMCSLTTADVHVHRPGKGVTLTPSPILKKNNNNVDCEIQVPKRWTKREAVKEHDPSEANMAARDFVELPEGWPNVAMETQCKDLFRNISAPGCVEAASIQPICTVEDEI</sequence>
<evidence type="ECO:0000256" key="1">
    <source>
        <dbReference type="SAM" id="MobiDB-lite"/>
    </source>
</evidence>
<dbReference type="InterPro" id="IPR003961">
    <property type="entry name" value="FN3_dom"/>
</dbReference>
<dbReference type="GeneID" id="106150739"/>
<dbReference type="Proteomes" id="UP000085678">
    <property type="component" value="Unplaced"/>
</dbReference>
<feature type="transmembrane region" description="Helical" evidence="2">
    <location>
        <begin position="101"/>
        <end position="123"/>
    </location>
</feature>
<dbReference type="CDD" id="cd00063">
    <property type="entry name" value="FN3"/>
    <property type="match status" value="1"/>
</dbReference>
<dbReference type="InParanoid" id="A0A1S3GZJ7"/>
<dbReference type="InterPro" id="IPR036116">
    <property type="entry name" value="FN3_sf"/>
</dbReference>
<evidence type="ECO:0000259" key="3">
    <source>
        <dbReference type="PROSITE" id="PS50853"/>
    </source>
</evidence>
<reference evidence="5" key="1">
    <citation type="journal article" date="2015" name="Nat. Commun.">
        <title>The Lingula genome provides insights into brachiopod evolution and the origin of phosphate biomineralization.</title>
        <authorList>
            <person name="Luo Y.J."/>
            <person name="Takeuchi T."/>
            <person name="Koyanagi R."/>
            <person name="Yamada L."/>
            <person name="Kanda M."/>
            <person name="Khalturina M."/>
            <person name="Fujie M."/>
            <person name="Yamasaki S.I."/>
            <person name="Endo K."/>
            <person name="Satoh N."/>
        </authorList>
    </citation>
    <scope>NUCLEOTIDE SEQUENCE</scope>
</reference>
<keyword evidence="2" id="KW-0812">Transmembrane</keyword>
<feature type="compositionally biased region" description="Basic and acidic residues" evidence="1">
    <location>
        <begin position="229"/>
        <end position="239"/>
    </location>
</feature>
<dbReference type="KEGG" id="lak:106150739"/>
<evidence type="ECO:0000256" key="2">
    <source>
        <dbReference type="SAM" id="Phobius"/>
    </source>
</evidence>
<feature type="region of interest" description="Disordered" evidence="1">
    <location>
        <begin position="229"/>
        <end position="248"/>
    </location>
</feature>
<keyword evidence="2" id="KW-0472">Membrane</keyword>
<accession>A0A1S3GZJ7</accession>
<keyword evidence="4" id="KW-1185">Reference proteome</keyword>
<gene>
    <name evidence="5" type="primary">LOC106150739</name>
</gene>
<protein>
    <submittedName>
        <fullName evidence="5">Uncharacterized protein LOC106150739</fullName>
    </submittedName>
</protein>
<proteinExistence type="predicted"/>
<dbReference type="AlphaFoldDB" id="A0A1S3GZJ7"/>
<dbReference type="InterPro" id="IPR013783">
    <property type="entry name" value="Ig-like_fold"/>
</dbReference>
<name>A0A1S3GZJ7_LINAN</name>
<keyword evidence="2" id="KW-1133">Transmembrane helix</keyword>
<reference evidence="5" key="2">
    <citation type="submission" date="2025-08" db="UniProtKB">
        <authorList>
            <consortium name="RefSeq"/>
        </authorList>
    </citation>
    <scope>IDENTIFICATION</scope>
</reference>
<dbReference type="SUPFAM" id="SSF49265">
    <property type="entry name" value="Fibronectin type III"/>
    <property type="match status" value="1"/>
</dbReference>
<evidence type="ECO:0000313" key="5">
    <source>
        <dbReference type="RefSeq" id="XP_013379173.1"/>
    </source>
</evidence>
<dbReference type="RefSeq" id="XP_013379173.1">
    <property type="nucleotide sequence ID" value="XM_013523719.1"/>
</dbReference>
<organism evidence="4 5">
    <name type="scientific">Lingula anatina</name>
    <name type="common">Brachiopod</name>
    <name type="synonym">Lingula unguis</name>
    <dbReference type="NCBI Taxonomy" id="7574"/>
    <lineage>
        <taxon>Eukaryota</taxon>
        <taxon>Metazoa</taxon>
        <taxon>Spiralia</taxon>
        <taxon>Lophotrochozoa</taxon>
        <taxon>Brachiopoda</taxon>
        <taxon>Linguliformea</taxon>
        <taxon>Lingulata</taxon>
        <taxon>Lingulida</taxon>
        <taxon>Linguloidea</taxon>
        <taxon>Lingulidae</taxon>
        <taxon>Lingula</taxon>
    </lineage>
</organism>
<feature type="compositionally biased region" description="Polar residues" evidence="1">
    <location>
        <begin position="203"/>
        <end position="215"/>
    </location>
</feature>
<dbReference type="OrthoDB" id="6121520at2759"/>
<evidence type="ECO:0000313" key="4">
    <source>
        <dbReference type="Proteomes" id="UP000085678"/>
    </source>
</evidence>
<dbReference type="PROSITE" id="PS50853">
    <property type="entry name" value="FN3"/>
    <property type="match status" value="1"/>
</dbReference>
<dbReference type="Pfam" id="PF00041">
    <property type="entry name" value="fn3"/>
    <property type="match status" value="1"/>
</dbReference>
<feature type="region of interest" description="Disordered" evidence="1">
    <location>
        <begin position="203"/>
        <end position="222"/>
    </location>
</feature>